<feature type="non-terminal residue" evidence="1">
    <location>
        <position position="183"/>
    </location>
</feature>
<dbReference type="AlphaFoldDB" id="A0A7L0RQC1"/>
<comment type="caution">
    <text evidence="1">The sequence shown here is derived from an EMBL/GenBank/DDBJ whole genome shotgun (WGS) entry which is preliminary data.</text>
</comment>
<organism evidence="1 2">
    <name type="scientific">Glaucidium brasilianum</name>
    <name type="common">Ferruginous pygmy-owl</name>
    <dbReference type="NCBI Taxonomy" id="78217"/>
    <lineage>
        <taxon>Eukaryota</taxon>
        <taxon>Metazoa</taxon>
        <taxon>Chordata</taxon>
        <taxon>Craniata</taxon>
        <taxon>Vertebrata</taxon>
        <taxon>Euteleostomi</taxon>
        <taxon>Archelosauria</taxon>
        <taxon>Archosauria</taxon>
        <taxon>Dinosauria</taxon>
        <taxon>Saurischia</taxon>
        <taxon>Theropoda</taxon>
        <taxon>Coelurosauria</taxon>
        <taxon>Aves</taxon>
        <taxon>Neognathae</taxon>
        <taxon>Neoaves</taxon>
        <taxon>Telluraves</taxon>
        <taxon>Strigiformes</taxon>
        <taxon>Strigidae</taxon>
        <taxon>Glaucidium</taxon>
    </lineage>
</organism>
<evidence type="ECO:0000313" key="1">
    <source>
        <dbReference type="EMBL" id="NXL32805.1"/>
    </source>
</evidence>
<protein>
    <submittedName>
        <fullName evidence="1">SIVA protein</fullName>
    </submittedName>
</protein>
<dbReference type="OrthoDB" id="60860at2759"/>
<name>A0A7L0RQC1_GLABR</name>
<feature type="non-terminal residue" evidence="1">
    <location>
        <position position="1"/>
    </location>
</feature>
<proteinExistence type="predicted"/>
<dbReference type="GO" id="GO:0005175">
    <property type="term" value="F:CD27 receptor binding"/>
    <property type="evidence" value="ECO:0007669"/>
    <property type="project" value="TreeGrafter"/>
</dbReference>
<reference evidence="1 2" key="1">
    <citation type="submission" date="2019-09" db="EMBL/GenBank/DDBJ databases">
        <title>Bird 10,000 Genomes (B10K) Project - Family phase.</title>
        <authorList>
            <person name="Zhang G."/>
        </authorList>
    </citation>
    <scope>NUCLEOTIDE SEQUENCE [LARGE SCALE GENOMIC DNA]</scope>
    <source>
        <strain evidence="1">B10K-DU-008-63</strain>
    </source>
</reference>
<dbReference type="Pfam" id="PF05458">
    <property type="entry name" value="Siva"/>
    <property type="match status" value="1"/>
</dbReference>
<dbReference type="PANTHER" id="PTHR14365:SF1">
    <property type="entry name" value="APOPTOSIS REGULATORY PROTEIN SIVA"/>
    <property type="match status" value="1"/>
</dbReference>
<sequence>MPKRSCPFGEAAPLQLKTRVGLPELSRGVRGEEYRREICERTRRLLFRGAQAYMGGAWPAGPAATCAVTRSPEPGGEAQDGGAGRRWSGQLLIGHDGKLLRRPAAPASAAEKAPPVGVSKACSSCVRTADAKEACTQCDQFVCQNCSKLCSCCNAVTCSLCSTIDYGDVGEQVLCNGCSIFQV</sequence>
<gene>
    <name evidence="1" type="primary">Siva1</name>
    <name evidence="1" type="ORF">GLABRA_R00881</name>
</gene>
<keyword evidence="2" id="KW-1185">Reference proteome</keyword>
<dbReference type="EMBL" id="VXAP01000178">
    <property type="protein sequence ID" value="NXL32805.1"/>
    <property type="molecule type" value="Genomic_DNA"/>
</dbReference>
<dbReference type="PANTHER" id="PTHR14365">
    <property type="entry name" value="APOPTOSIS REGULATORY PROTEIN SIVA"/>
    <property type="match status" value="1"/>
</dbReference>
<dbReference type="GO" id="GO:0097191">
    <property type="term" value="P:extrinsic apoptotic signaling pathway"/>
    <property type="evidence" value="ECO:0007669"/>
    <property type="project" value="TreeGrafter"/>
</dbReference>
<dbReference type="Proteomes" id="UP000591073">
    <property type="component" value="Unassembled WGS sequence"/>
</dbReference>
<evidence type="ECO:0000313" key="2">
    <source>
        <dbReference type="Proteomes" id="UP000591073"/>
    </source>
</evidence>
<dbReference type="InterPro" id="IPR022773">
    <property type="entry name" value="Siva"/>
</dbReference>
<accession>A0A7L0RQC1</accession>